<comment type="caution">
    <text evidence="1">The sequence shown here is derived from an EMBL/GenBank/DDBJ whole genome shotgun (WGS) entry which is preliminary data.</text>
</comment>
<dbReference type="Proteomes" id="UP000029995">
    <property type="component" value="Unassembled WGS sequence"/>
</dbReference>
<sequence length="169" mass="19294">MTTASQTFEESAFTQNPLDTLEEIIGANDWSFERASNEEMLAEVAGRWCSYRLFFFWQEEISAMQFSCQFDLKVPEKKRRDVAELLGIINERMWLGHFDVDSEELTPMFRHTTLLRGAQAASQEQLEDLVDIALTECERFYPAFQFILWGGKSASEAVSAAILDTVGEA</sequence>
<gene>
    <name evidence="1" type="ORF">P409_24025</name>
</gene>
<dbReference type="OrthoDB" id="9792176at2"/>
<organism evidence="1 2">
    <name type="scientific">Inquilinus limosus MP06</name>
    <dbReference type="NCBI Taxonomy" id="1398085"/>
    <lineage>
        <taxon>Bacteria</taxon>
        <taxon>Pseudomonadati</taxon>
        <taxon>Pseudomonadota</taxon>
        <taxon>Alphaproteobacteria</taxon>
        <taxon>Rhodospirillales</taxon>
        <taxon>Rhodospirillaceae</taxon>
        <taxon>Inquilinus</taxon>
    </lineage>
</organism>
<dbReference type="CDD" id="cd17033">
    <property type="entry name" value="DR1245-like"/>
    <property type="match status" value="1"/>
</dbReference>
<evidence type="ECO:0000313" key="1">
    <source>
        <dbReference type="EMBL" id="KGM31991.1"/>
    </source>
</evidence>
<name>A0A0A0CZT9_9PROT</name>
<evidence type="ECO:0008006" key="3">
    <source>
        <dbReference type="Google" id="ProtNLM"/>
    </source>
</evidence>
<proteinExistence type="predicted"/>
<dbReference type="AlphaFoldDB" id="A0A0A0CZT9"/>
<accession>A0A0A0CZT9</accession>
<dbReference type="RefSeq" id="WP_034844611.1">
    <property type="nucleotide sequence ID" value="NZ_JANX01000396.1"/>
</dbReference>
<dbReference type="Pfam" id="PF10722">
    <property type="entry name" value="YbjN"/>
    <property type="match status" value="1"/>
</dbReference>
<protein>
    <recommendedName>
        <fullName evidence="3">Diacylglyceryl transferase</fullName>
    </recommendedName>
</protein>
<dbReference type="EMBL" id="JANX01000396">
    <property type="protein sequence ID" value="KGM31991.1"/>
    <property type="molecule type" value="Genomic_DNA"/>
</dbReference>
<dbReference type="InterPro" id="IPR019660">
    <property type="entry name" value="Put_sensory_transdc_reg_YbjN"/>
</dbReference>
<evidence type="ECO:0000313" key="2">
    <source>
        <dbReference type="Proteomes" id="UP000029995"/>
    </source>
</evidence>
<reference evidence="1 2" key="1">
    <citation type="submission" date="2014-01" db="EMBL/GenBank/DDBJ databases">
        <title>Genome sequence determination for a cystic fibrosis isolate, Inquilinus limosus.</title>
        <authorList>
            <person name="Pino M."/>
            <person name="Di Conza J."/>
            <person name="Gutkind G."/>
        </authorList>
    </citation>
    <scope>NUCLEOTIDE SEQUENCE [LARGE SCALE GENOMIC DNA]</scope>
    <source>
        <strain evidence="1 2">MP06</strain>
    </source>
</reference>